<evidence type="ECO:0000313" key="1">
    <source>
        <dbReference type="EMBL" id="VDN13521.1"/>
    </source>
</evidence>
<organism evidence="1 2">
    <name type="scientific">Dibothriocephalus latus</name>
    <name type="common">Fish tapeworm</name>
    <name type="synonym">Diphyllobothrium latum</name>
    <dbReference type="NCBI Taxonomy" id="60516"/>
    <lineage>
        <taxon>Eukaryota</taxon>
        <taxon>Metazoa</taxon>
        <taxon>Spiralia</taxon>
        <taxon>Lophotrochozoa</taxon>
        <taxon>Platyhelminthes</taxon>
        <taxon>Cestoda</taxon>
        <taxon>Eucestoda</taxon>
        <taxon>Diphyllobothriidea</taxon>
        <taxon>Diphyllobothriidae</taxon>
        <taxon>Dibothriocephalus</taxon>
    </lineage>
</organism>
<evidence type="ECO:0000313" key="2">
    <source>
        <dbReference type="Proteomes" id="UP000281553"/>
    </source>
</evidence>
<gene>
    <name evidence="1" type="ORF">DILT_LOCUS9352</name>
</gene>
<dbReference type="Proteomes" id="UP000281553">
    <property type="component" value="Unassembled WGS sequence"/>
</dbReference>
<dbReference type="AlphaFoldDB" id="A0A3P7M5Q1"/>
<name>A0A3P7M5Q1_DIBLA</name>
<reference evidence="1 2" key="1">
    <citation type="submission" date="2018-11" db="EMBL/GenBank/DDBJ databases">
        <authorList>
            <consortium name="Pathogen Informatics"/>
        </authorList>
    </citation>
    <scope>NUCLEOTIDE SEQUENCE [LARGE SCALE GENOMIC DNA]</scope>
</reference>
<protein>
    <submittedName>
        <fullName evidence="1">Uncharacterized protein</fullName>
    </submittedName>
</protein>
<accession>A0A3P7M5Q1</accession>
<sequence length="153" mass="17147">MSGTLEHSAKVVVALHTVHFLADNSAMVDRWCRHFRHLIFDDVYLSPTYAVSCYLPSEDEVADAIQRLRNNTASGEDGVPTETHKCSVNILASWLHEVIERVPIDWILEKALHSFDSVEFAPERQLTDLDKVEKIALLASSFGVLQSVLSQAD</sequence>
<dbReference type="EMBL" id="UYRU01056598">
    <property type="protein sequence ID" value="VDN13521.1"/>
    <property type="molecule type" value="Genomic_DNA"/>
</dbReference>
<keyword evidence="2" id="KW-1185">Reference proteome</keyword>
<proteinExistence type="predicted"/>